<evidence type="ECO:0000313" key="2">
    <source>
        <dbReference type="EMBL" id="SNU79474.1"/>
    </source>
</evidence>
<reference evidence="1 3" key="1">
    <citation type="submission" date="2017-01" db="EMBL/GenBank/DDBJ databases">
        <authorList>
            <person name="Wolfgang W.J."/>
            <person name="Cole J."/>
            <person name="Wroblewski D."/>
            <person name="Mcginnis J."/>
            <person name="Musser K.A."/>
        </authorList>
    </citation>
    <scope>NUCLEOTIDE SEQUENCE [LARGE SCALE GENOMIC DNA]</scope>
    <source>
        <strain evidence="1 3">DSM 21643</strain>
    </source>
</reference>
<evidence type="ECO:0000313" key="3">
    <source>
        <dbReference type="Proteomes" id="UP000193466"/>
    </source>
</evidence>
<dbReference type="EMBL" id="LT906434">
    <property type="protein sequence ID" value="SNU79474.1"/>
    <property type="molecule type" value="Genomic_DNA"/>
</dbReference>
<dbReference type="EMBL" id="MTBM01000010">
    <property type="protein sequence ID" value="OSI09743.1"/>
    <property type="molecule type" value="Genomic_DNA"/>
</dbReference>
<dbReference type="Proteomes" id="UP000193466">
    <property type="component" value="Unassembled WGS sequence"/>
</dbReference>
<dbReference type="AlphaFoldDB" id="A0AB38DPZ1"/>
<keyword evidence="3" id="KW-1185">Reference proteome</keyword>
<gene>
    <name evidence="1" type="ORF">BWD10_08130</name>
    <name evidence="2" type="ORF">SAMEA4504057_00975</name>
</gene>
<evidence type="ECO:0000313" key="1">
    <source>
        <dbReference type="EMBL" id="OSI09743.1"/>
    </source>
</evidence>
<accession>A0AB38DPZ1</accession>
<protein>
    <submittedName>
        <fullName evidence="2">Uncharacterized protein</fullName>
    </submittedName>
</protein>
<dbReference type="KEGG" id="nzo:SAMEA4504057_0975"/>
<reference evidence="2 4" key="2">
    <citation type="submission" date="2017-06" db="EMBL/GenBank/DDBJ databases">
        <authorList>
            <consortium name="Pathogen Informatics"/>
        </authorList>
    </citation>
    <scope>NUCLEOTIDE SEQUENCE [LARGE SCALE GENOMIC DNA]</scope>
    <source>
        <strain evidence="2 4">NCTC12230</strain>
    </source>
</reference>
<evidence type="ECO:0000313" key="4">
    <source>
        <dbReference type="Proteomes" id="UP000215033"/>
    </source>
</evidence>
<proteinExistence type="predicted"/>
<dbReference type="Proteomes" id="UP000215033">
    <property type="component" value="Chromosome 1"/>
</dbReference>
<name>A0AB38DPZ1_9NEIS</name>
<organism evidence="2 4">
    <name type="scientific">Neisseria zoodegmatis</name>
    <dbReference type="NCBI Taxonomy" id="326523"/>
    <lineage>
        <taxon>Bacteria</taxon>
        <taxon>Pseudomonadati</taxon>
        <taxon>Pseudomonadota</taxon>
        <taxon>Betaproteobacteria</taxon>
        <taxon>Neisseriales</taxon>
        <taxon>Neisseriaceae</taxon>
        <taxon>Neisseria</taxon>
    </lineage>
</organism>
<sequence>MFAHLQQAAIHLKGRLKIICHHNKNGRFASHQASLGRKSTINIKFMNLHNANTPKHQKTNHHFSYKPHLAFCFSTLFFRRNLRYNSHL</sequence>